<dbReference type="PANTHER" id="PTHR48063:SF103">
    <property type="entry name" value="LEUCINE-RICH RECEPTOR-LIKE KINASE FAMILY PROTEIN"/>
    <property type="match status" value="1"/>
</dbReference>
<dbReference type="InterPro" id="IPR046956">
    <property type="entry name" value="RLP23-like"/>
</dbReference>
<gene>
    <name evidence="15" type="ORF">Ccrd_007135</name>
</gene>
<dbReference type="OMA" id="INNINAM"/>
<evidence type="ECO:0000256" key="9">
    <source>
        <dbReference type="ARBA" id="ARBA00023136"/>
    </source>
</evidence>
<evidence type="ECO:0000259" key="13">
    <source>
        <dbReference type="Pfam" id="PF08263"/>
    </source>
</evidence>
<dbReference type="Gene3D" id="3.80.10.10">
    <property type="entry name" value="Ribonuclease Inhibitor"/>
    <property type="match status" value="8"/>
</dbReference>
<feature type="domain" description="Disease resistance R13L4/SHOC-2-like LRR" evidence="14">
    <location>
        <begin position="105"/>
        <end position="346"/>
    </location>
</feature>
<dbReference type="PANTHER" id="PTHR48063">
    <property type="entry name" value="LRR RECEPTOR-LIKE KINASE"/>
    <property type="match status" value="1"/>
</dbReference>
<dbReference type="SMART" id="SM00365">
    <property type="entry name" value="LRR_SD22"/>
    <property type="match status" value="11"/>
</dbReference>
<keyword evidence="10" id="KW-0325">Glycoprotein</keyword>
<feature type="domain" description="Leucine-rich repeat-containing N-terminal plant-type" evidence="13">
    <location>
        <begin position="46"/>
        <end position="84"/>
    </location>
</feature>
<evidence type="ECO:0000256" key="1">
    <source>
        <dbReference type="ARBA" id="ARBA00004251"/>
    </source>
</evidence>
<dbReference type="GO" id="GO:0005886">
    <property type="term" value="C:plasma membrane"/>
    <property type="evidence" value="ECO:0007669"/>
    <property type="project" value="UniProtKB-SubCell"/>
</dbReference>
<proteinExistence type="inferred from homology"/>
<feature type="domain" description="Disease resistance R13L4/SHOC-2-like LRR" evidence="14">
    <location>
        <begin position="1117"/>
        <end position="1359"/>
    </location>
</feature>
<dbReference type="InterPro" id="IPR013210">
    <property type="entry name" value="LRR_N_plant-typ"/>
</dbReference>
<organism evidence="15 16">
    <name type="scientific">Cynara cardunculus var. scolymus</name>
    <name type="common">Globe artichoke</name>
    <name type="synonym">Cynara scolymus</name>
    <dbReference type="NCBI Taxonomy" id="59895"/>
    <lineage>
        <taxon>Eukaryota</taxon>
        <taxon>Viridiplantae</taxon>
        <taxon>Streptophyta</taxon>
        <taxon>Embryophyta</taxon>
        <taxon>Tracheophyta</taxon>
        <taxon>Spermatophyta</taxon>
        <taxon>Magnoliopsida</taxon>
        <taxon>eudicotyledons</taxon>
        <taxon>Gunneridae</taxon>
        <taxon>Pentapetalae</taxon>
        <taxon>asterids</taxon>
        <taxon>campanulids</taxon>
        <taxon>Asterales</taxon>
        <taxon>Asteraceae</taxon>
        <taxon>Carduoideae</taxon>
        <taxon>Cardueae</taxon>
        <taxon>Carduinae</taxon>
        <taxon>Cynara</taxon>
    </lineage>
</organism>
<dbReference type="SMART" id="SM00369">
    <property type="entry name" value="LRR_TYP"/>
    <property type="match status" value="17"/>
</dbReference>
<evidence type="ECO:0000256" key="8">
    <source>
        <dbReference type="ARBA" id="ARBA00022989"/>
    </source>
</evidence>
<dbReference type="STRING" id="59895.A0A103XHL8"/>
<evidence type="ECO:0000313" key="16">
    <source>
        <dbReference type="Proteomes" id="UP000243975"/>
    </source>
</evidence>
<dbReference type="SUPFAM" id="SSF52058">
    <property type="entry name" value="L domain-like"/>
    <property type="match status" value="6"/>
</dbReference>
<dbReference type="Pfam" id="PF00560">
    <property type="entry name" value="LRR_1"/>
    <property type="match status" value="17"/>
</dbReference>
<feature type="domain" description="Leucine-rich repeat-containing N-terminal plant-type" evidence="13">
    <location>
        <begin position="1044"/>
        <end position="1083"/>
    </location>
</feature>
<dbReference type="Pfam" id="PF23598">
    <property type="entry name" value="LRR_14"/>
    <property type="match status" value="2"/>
</dbReference>
<comment type="subcellular location">
    <subcellularLocation>
        <location evidence="1">Cell membrane</location>
        <topology evidence="1">Single-pass type I membrane protein</topology>
    </subcellularLocation>
</comment>
<name>A0A103XHL8_CYNCS</name>
<dbReference type="PRINTS" id="PR00019">
    <property type="entry name" value="LEURICHRPT"/>
</dbReference>
<evidence type="ECO:0000256" key="5">
    <source>
        <dbReference type="ARBA" id="ARBA00022692"/>
    </source>
</evidence>
<sequence length="1978" mass="220844">MNKTFLHSMLFKFVVMSIISTWLQTEIVTSLGHQFAADRVIGTCIENERYALLEFKAGFLDSDVHLSTWRAQDDCCKWRGVECNNQTGHVTKLDLRYFDASLRGEISPSLLNLSYLSHLDLGHRDYGRQPIPNFIGSLTKLRYLDLSYSTFDGNIPKFIGSLTELRYLNLSYNSLKGTIPKVIGSLTKLRYLDLSRNFVHGTVPYELGNLTNLRYLNLANAGSVKNLDWLSNLALLQRLDMRETPFTEPNHWVDMILRLPKLSYLLLSNCNLSQVTLPYSSFVNSSVSIANLDVSDNNLTSSAYQWLLPLTSNRLLHLDLSGNRLDGIPKYFGNLCSLTSLVMKVNRMVASFPGLLTNLSGCTPITLEELDVYYSRFTGPVPSRIQDFVSLKSLVLANNQLNGTISSKVWELPKLEYLSASSNYLRGVIPEEFGKSKLRYIDLSKNALEGVLSEVHMLDLSNLEHLDLSLNSLSFQLSTHWIPPFQLDHIDLSSCKLGPHFPNWIQTQKNLSYLNIANSSISDTVPMGFWDGWPSQLRYLNLSFNNISGEVGDLSSKLVRYSAIDLSSNNFYGLIPKVPSDLVSLNLSRNKFYGGISFLCQIVDGILSFLDLSRNSLNGQIPDCLSHFKELIILNLAHNNLSGTIPTSVGSLVQLEVLYLCNNNFSGELPLLLKNCTKLNFLCLRGNRFSGHVPTWIGENLSELYGLSLRSNNFFGPIPSQICQLANLQILDLSKNKLNGTIPSCLNNLTAMVEEGLSLEQTLHYYSPAYTSVGPDGRLGGDDYSNYVDYVMIEWQGNEREFKSINLGLLKSIDLSSNNLVGKIPDELTDLYEILALNLSGNSLRGEIPQKIGELKSLLVLDLSRNNFSGRIPLSMSAMSSISYLDVSNNKLSGRIPSSTQLQSFDASRYAENAGLCGPPVTRNCPGDETHEFPNVGFEDGVDEEDMDESSRWFYIGGSAGFVIGFWIACGALLLNRRGRHAFFRMHAHTMDWIYLRMLLIRANLRIIISQKSRSTMITNTSLHTIHFVFVIFSLVIYANGAINKEKQALLDFKASLEDPFGQLSTWRPEDDDCCKWSGVTCNNQTGHVTKLQMTYASFGVPLTGSLGGLRGQISNSLLNLSYLNHLDLSFNVINGTIPNFIGSMTQLRYLDLEDNDFHGTIPNFIGSMTQLTYLNLGYNSFNGTIPESIGSLTKLNYLDLSNNRLHGTIPLEFGNLTNLRNLSLGTSHVRCTVENLDWLSNLSHLQHLDMEGISLAKANHWIDFILSLRKLSYVSLWGCDLSRVMYPYSSFVNSSSSSIGNLILGSNNLSSSMYRWLFPLTSNRLLSLDLSYNKLDGIPKYLGNLCNLTSLALHGNSAVVKFPDFLNNLSGCTSVTLRELDASGSQFTGSLSDEIQKFLSLQSLTLPDNHLTGTMSEKVWELPNLQTLDVSSNSLRGVVSENIGKSKLQKIDLSNNSLKVIHSKAHVLNLSYVVEYIDLSACKLGPLFPKWIQTHKNLSHLDIANNRISDTIPEEFWNIWPSQLTYLNLSSNNISGKVPDLLSNFHLYAVIDLSSNNLHGPIPNVPSTLVSLNLSKNKFYGGISFLCQIVDGFLEFLDLSHNFITGQLPDCLWHFKELKVLNLGYNNLYGRLPASIGYLAQLEVLNLYNNSFSGELPLTLNNCKELNFLNLGANKFFGNVPVWIGENLTGLYALSLRSNNFIGPIPLQLCHLMNLQILDLSMNNLNGTIPSCINNINAMVERRLHVKNIHHYTVAYKSKSSFTSTEFTGTYVDNAMVEWEGNEIEFTSNLGLLISIDLSSNNLTGQIPNELTDLHDLLAVNLSRNALLGEIPLKIGEMKTLLSLDLSRNKFSGRIPSSMSQMALLNYLDMSHNNLSGRIPSSTQLQSFEPSRYTGNTELCGPPITKNCPEDEVLEVLPFVGESESGEEGTDELQIWFYIGGGIGFATGFWIACGALLLNHHGRHAFFHFVDRKIRFT</sequence>
<dbReference type="SMART" id="SM00364">
    <property type="entry name" value="LRR_BAC"/>
    <property type="match status" value="7"/>
</dbReference>
<keyword evidence="6 12" id="KW-0732">Signal</keyword>
<dbReference type="Gramene" id="KVH90888">
    <property type="protein sequence ID" value="KVH90888"/>
    <property type="gene ID" value="Ccrd_007135"/>
</dbReference>
<feature type="transmembrane region" description="Helical" evidence="11">
    <location>
        <begin position="1936"/>
        <end position="1959"/>
    </location>
</feature>
<comment type="similarity">
    <text evidence="2">Belongs to the RLP family.</text>
</comment>
<dbReference type="InterPro" id="IPR032675">
    <property type="entry name" value="LRR_dom_sf"/>
</dbReference>
<keyword evidence="5 11" id="KW-0812">Transmembrane</keyword>
<dbReference type="EMBL" id="LEKV01005088">
    <property type="protein sequence ID" value="KVH90888.1"/>
    <property type="molecule type" value="Genomic_DNA"/>
</dbReference>
<evidence type="ECO:0000256" key="6">
    <source>
        <dbReference type="ARBA" id="ARBA00022729"/>
    </source>
</evidence>
<evidence type="ECO:0000256" key="10">
    <source>
        <dbReference type="ARBA" id="ARBA00023180"/>
    </source>
</evidence>
<keyword evidence="9 11" id="KW-0472">Membrane</keyword>
<evidence type="ECO:0000256" key="11">
    <source>
        <dbReference type="SAM" id="Phobius"/>
    </source>
</evidence>
<dbReference type="InterPro" id="IPR001611">
    <property type="entry name" value="Leu-rich_rpt"/>
</dbReference>
<dbReference type="FunFam" id="3.80.10.10:FF:000275">
    <property type="entry name" value="Leucine-rich repeat receptor-like protein kinase"/>
    <property type="match status" value="2"/>
</dbReference>
<feature type="transmembrane region" description="Helical" evidence="11">
    <location>
        <begin position="1021"/>
        <end position="1039"/>
    </location>
</feature>
<accession>A0A103XHL8</accession>
<evidence type="ECO:0000313" key="15">
    <source>
        <dbReference type="EMBL" id="KVH90888.1"/>
    </source>
</evidence>
<evidence type="ECO:0000256" key="2">
    <source>
        <dbReference type="ARBA" id="ARBA00009592"/>
    </source>
</evidence>
<feature type="chain" id="PRO_5007118795" evidence="12">
    <location>
        <begin position="26"/>
        <end position="1978"/>
    </location>
</feature>
<keyword evidence="8 11" id="KW-1133">Transmembrane helix</keyword>
<feature type="signal peptide" evidence="12">
    <location>
        <begin position="1"/>
        <end position="25"/>
    </location>
</feature>
<evidence type="ECO:0000259" key="14">
    <source>
        <dbReference type="Pfam" id="PF23598"/>
    </source>
</evidence>
<keyword evidence="3" id="KW-1003">Cell membrane</keyword>
<dbReference type="GO" id="GO:0006952">
    <property type="term" value="P:defense response"/>
    <property type="evidence" value="ECO:0007669"/>
    <property type="project" value="UniProtKB-ARBA"/>
</dbReference>
<evidence type="ECO:0000256" key="12">
    <source>
        <dbReference type="SAM" id="SignalP"/>
    </source>
</evidence>
<evidence type="ECO:0000256" key="4">
    <source>
        <dbReference type="ARBA" id="ARBA00022614"/>
    </source>
</evidence>
<protein>
    <submittedName>
        <fullName evidence="15">Leucine-rich repeat-containing protein</fullName>
    </submittedName>
</protein>
<dbReference type="GO" id="GO:0051707">
    <property type="term" value="P:response to other organism"/>
    <property type="evidence" value="ECO:0007669"/>
    <property type="project" value="UniProtKB-ARBA"/>
</dbReference>
<reference evidence="15 16" key="1">
    <citation type="journal article" date="2016" name="Sci. Rep.">
        <title>The genome sequence of the outbreeding globe artichoke constructed de novo incorporating a phase-aware low-pass sequencing strategy of F1 progeny.</title>
        <authorList>
            <person name="Scaglione D."/>
            <person name="Reyes-Chin-Wo S."/>
            <person name="Acquadro A."/>
            <person name="Froenicke L."/>
            <person name="Portis E."/>
            <person name="Beitel C."/>
            <person name="Tirone M."/>
            <person name="Mauro R."/>
            <person name="Lo Monaco A."/>
            <person name="Mauromicale G."/>
            <person name="Faccioli P."/>
            <person name="Cattivelli L."/>
            <person name="Rieseberg L."/>
            <person name="Michelmore R."/>
            <person name="Lanteri S."/>
        </authorList>
    </citation>
    <scope>NUCLEOTIDE SEQUENCE [LARGE SCALE GENOMIC DNA]</scope>
    <source>
        <strain evidence="15">2C</strain>
    </source>
</reference>
<evidence type="ECO:0000256" key="3">
    <source>
        <dbReference type="ARBA" id="ARBA00022475"/>
    </source>
</evidence>
<dbReference type="FunFam" id="3.80.10.10:FF:000383">
    <property type="entry name" value="Leucine-rich repeat receptor protein kinase EMS1"/>
    <property type="match status" value="2"/>
</dbReference>
<dbReference type="PROSITE" id="PS51450">
    <property type="entry name" value="LRR"/>
    <property type="match status" value="4"/>
</dbReference>
<dbReference type="Pfam" id="PF08263">
    <property type="entry name" value="LRRNT_2"/>
    <property type="match status" value="2"/>
</dbReference>
<keyword evidence="4" id="KW-0433">Leucine-rich repeat</keyword>
<dbReference type="Proteomes" id="UP000243975">
    <property type="component" value="Unassembled WGS sequence"/>
</dbReference>
<dbReference type="FunFam" id="3.80.10.10:FF:000095">
    <property type="entry name" value="LRR receptor-like serine/threonine-protein kinase GSO1"/>
    <property type="match status" value="2"/>
</dbReference>
<dbReference type="FunFam" id="3.80.10.10:FF:000111">
    <property type="entry name" value="LRR receptor-like serine/threonine-protein kinase ERECTA"/>
    <property type="match status" value="2"/>
</dbReference>
<comment type="caution">
    <text evidence="15">The sequence shown here is derived from an EMBL/GenBank/DDBJ whole genome shotgun (WGS) entry which is preliminary data.</text>
</comment>
<evidence type="ECO:0000256" key="7">
    <source>
        <dbReference type="ARBA" id="ARBA00022737"/>
    </source>
</evidence>
<keyword evidence="7" id="KW-0677">Repeat</keyword>
<keyword evidence="16" id="KW-1185">Reference proteome</keyword>
<feature type="transmembrane region" description="Helical" evidence="11">
    <location>
        <begin position="953"/>
        <end position="975"/>
    </location>
</feature>
<dbReference type="InterPro" id="IPR055414">
    <property type="entry name" value="LRR_R13L4/SHOC2-like"/>
</dbReference>
<dbReference type="InterPro" id="IPR003591">
    <property type="entry name" value="Leu-rich_rpt_typical-subtyp"/>
</dbReference>